<dbReference type="Proteomes" id="UP000435357">
    <property type="component" value="Unassembled WGS sequence"/>
</dbReference>
<evidence type="ECO:0000256" key="1">
    <source>
        <dbReference type="SAM" id="MobiDB-lite"/>
    </source>
</evidence>
<organism evidence="2 3">
    <name type="scientific">Salibacter halophilus</name>
    <dbReference type="NCBI Taxonomy" id="1803916"/>
    <lineage>
        <taxon>Bacteria</taxon>
        <taxon>Pseudomonadati</taxon>
        <taxon>Bacteroidota</taxon>
        <taxon>Flavobacteriia</taxon>
        <taxon>Flavobacteriales</taxon>
        <taxon>Salibacteraceae</taxon>
        <taxon>Salibacter</taxon>
    </lineage>
</organism>
<feature type="compositionally biased region" description="Polar residues" evidence="1">
    <location>
        <begin position="145"/>
        <end position="163"/>
    </location>
</feature>
<dbReference type="RefSeq" id="WP_151166051.1">
    <property type="nucleotide sequence ID" value="NZ_WACR01000001.1"/>
</dbReference>
<proteinExistence type="predicted"/>
<comment type="caution">
    <text evidence="2">The sequence shown here is derived from an EMBL/GenBank/DDBJ whole genome shotgun (WGS) entry which is preliminary data.</text>
</comment>
<accession>A0A6N6MC05</accession>
<feature type="region of interest" description="Disordered" evidence="1">
    <location>
        <begin position="143"/>
        <end position="163"/>
    </location>
</feature>
<dbReference type="EMBL" id="WACR01000001">
    <property type="protein sequence ID" value="KAB1066063.1"/>
    <property type="molecule type" value="Genomic_DNA"/>
</dbReference>
<evidence type="ECO:0000313" key="3">
    <source>
        <dbReference type="Proteomes" id="UP000435357"/>
    </source>
</evidence>
<gene>
    <name evidence="2" type="ORF">F3059_00925</name>
</gene>
<evidence type="ECO:0000313" key="2">
    <source>
        <dbReference type="EMBL" id="KAB1066063.1"/>
    </source>
</evidence>
<sequence length="200" mass="24084">MTLLLTFTFLLLARFSGKKDEVKIWTEQTTVDKAIDFENSLSKQIEVLDKNVSLSKSIYPLVDKYKLAKPIIIQREQTGFLPLYAEYFYSESDSIIRYISYDWEREKYGNYFKKQEIWEVESKKLKQYNSEYEKIKSTLIEQLGEPTNQDTEPQKTESTSGRGDYLTRSTVWETDNHYSKLTMIFESMTYRIRWYYYWKK</sequence>
<protein>
    <submittedName>
        <fullName evidence="2">Uncharacterized protein</fullName>
    </submittedName>
</protein>
<name>A0A6N6MC05_9FLAO</name>
<reference evidence="2 3" key="1">
    <citation type="submission" date="2019-09" db="EMBL/GenBank/DDBJ databases">
        <title>Genomes of Cryomorphaceae.</title>
        <authorList>
            <person name="Bowman J.P."/>
        </authorList>
    </citation>
    <scope>NUCLEOTIDE SEQUENCE [LARGE SCALE GENOMIC DNA]</scope>
    <source>
        <strain evidence="2 3">KCTC 52047</strain>
    </source>
</reference>
<dbReference type="AlphaFoldDB" id="A0A6N6MC05"/>
<dbReference type="OrthoDB" id="1254477at2"/>
<keyword evidence="3" id="KW-1185">Reference proteome</keyword>